<name>A0ABM8A1H3_STRNI</name>
<dbReference type="Proteomes" id="UP001059597">
    <property type="component" value="Chromosome"/>
</dbReference>
<proteinExistence type="predicted"/>
<organism evidence="1 2">
    <name type="scientific">Streptomyces nigrescens</name>
    <dbReference type="NCBI Taxonomy" id="1920"/>
    <lineage>
        <taxon>Bacteria</taxon>
        <taxon>Bacillati</taxon>
        <taxon>Actinomycetota</taxon>
        <taxon>Actinomycetes</taxon>
        <taxon>Kitasatosporales</taxon>
        <taxon>Streptomycetaceae</taxon>
        <taxon>Streptomyces</taxon>
    </lineage>
</organism>
<dbReference type="EMBL" id="AP026073">
    <property type="protein sequence ID" value="BDM72497.1"/>
    <property type="molecule type" value="Genomic_DNA"/>
</dbReference>
<evidence type="ECO:0000313" key="1">
    <source>
        <dbReference type="EMBL" id="BDM72497.1"/>
    </source>
</evidence>
<keyword evidence="2" id="KW-1185">Reference proteome</keyword>
<reference evidence="1" key="1">
    <citation type="submission" date="2022-06" db="EMBL/GenBank/DDBJ databases">
        <title>Complete genome sequence of Streptomyces nigrescens HEK616.</title>
        <authorList>
            <person name="Asamizu S."/>
            <person name="Onaka H."/>
        </authorList>
    </citation>
    <scope>NUCLEOTIDE SEQUENCE</scope>
    <source>
        <strain evidence="1">HEK616</strain>
    </source>
</reference>
<sequence>MGWVLAADFVGGGGWGWGMGVCAVPVAHGRGMRPACGVRGATWDAVGEPCHAHGPATHQSRLPRTRRLRGCPCGLTTAPTVSVKVEQARLVTVLGPMPPKRSVNEWMDTATDLLAYRITLRRR</sequence>
<evidence type="ECO:0000313" key="2">
    <source>
        <dbReference type="Proteomes" id="UP001059597"/>
    </source>
</evidence>
<protein>
    <submittedName>
        <fullName evidence="1">Uncharacterized protein</fullName>
    </submittedName>
</protein>
<accession>A0ABM8A1H3</accession>
<gene>
    <name evidence="1" type="ORF">HEK616_59840</name>
</gene>